<keyword evidence="8 9" id="KW-0472">Membrane</keyword>
<dbReference type="OrthoDB" id="4062651at2759"/>
<dbReference type="Proteomes" id="UP000242715">
    <property type="component" value="Unassembled WGS sequence"/>
</dbReference>
<dbReference type="AlphaFoldDB" id="A0A2Z6NC05"/>
<dbReference type="InterPro" id="IPR001611">
    <property type="entry name" value="Leu-rich_rpt"/>
</dbReference>
<evidence type="ECO:0000256" key="1">
    <source>
        <dbReference type="ARBA" id="ARBA00004167"/>
    </source>
</evidence>
<evidence type="ECO:0000313" key="10">
    <source>
        <dbReference type="EMBL" id="GAU26877.1"/>
    </source>
</evidence>
<feature type="transmembrane region" description="Helical" evidence="9">
    <location>
        <begin position="185"/>
        <end position="207"/>
    </location>
</feature>
<dbReference type="SUPFAM" id="SSF52058">
    <property type="entry name" value="L domain-like"/>
    <property type="match status" value="1"/>
</dbReference>
<accession>A0A2Z6NC05</accession>
<dbReference type="GO" id="GO:0016020">
    <property type="term" value="C:membrane"/>
    <property type="evidence" value="ECO:0007669"/>
    <property type="project" value="UniProtKB-SubCell"/>
</dbReference>
<evidence type="ECO:0000256" key="2">
    <source>
        <dbReference type="ARBA" id="ARBA00022553"/>
    </source>
</evidence>
<name>A0A2Z6NC05_TRISU</name>
<evidence type="ECO:0000256" key="6">
    <source>
        <dbReference type="ARBA" id="ARBA00022737"/>
    </source>
</evidence>
<keyword evidence="5" id="KW-0732">Signal</keyword>
<proteinExistence type="predicted"/>
<dbReference type="Gene3D" id="3.80.10.10">
    <property type="entry name" value="Ribonuclease Inhibitor"/>
    <property type="match status" value="2"/>
</dbReference>
<comment type="subcellular location">
    <subcellularLocation>
        <location evidence="1">Membrane</location>
        <topology evidence="1">Single-pass membrane protein</topology>
    </subcellularLocation>
</comment>
<evidence type="ECO:0000256" key="4">
    <source>
        <dbReference type="ARBA" id="ARBA00022692"/>
    </source>
</evidence>
<keyword evidence="11" id="KW-1185">Reference proteome</keyword>
<dbReference type="PANTHER" id="PTHR48007">
    <property type="entry name" value="LEUCINE-RICH REPEAT RECEPTOR-LIKE PROTEIN KINASE PXC1"/>
    <property type="match status" value="1"/>
</dbReference>
<keyword evidence="3" id="KW-0433">Leucine-rich repeat</keyword>
<evidence type="ECO:0000256" key="7">
    <source>
        <dbReference type="ARBA" id="ARBA00022989"/>
    </source>
</evidence>
<dbReference type="Pfam" id="PF00560">
    <property type="entry name" value="LRR_1"/>
    <property type="match status" value="2"/>
</dbReference>
<gene>
    <name evidence="10" type="ORF">TSUD_02800</name>
</gene>
<dbReference type="FunFam" id="3.80.10.10:FF:000722">
    <property type="entry name" value="Leucine-rich repeat receptor-like protein kinase"/>
    <property type="match status" value="1"/>
</dbReference>
<keyword evidence="2" id="KW-0597">Phosphoprotein</keyword>
<dbReference type="PANTHER" id="PTHR48007:SF50">
    <property type="entry name" value="PROTEIN KINASE DOMAIN-CONTAINING PROTEIN"/>
    <property type="match status" value="1"/>
</dbReference>
<dbReference type="EMBL" id="DF973343">
    <property type="protein sequence ID" value="GAU26877.1"/>
    <property type="molecule type" value="Genomic_DNA"/>
</dbReference>
<organism evidence="10 11">
    <name type="scientific">Trifolium subterraneum</name>
    <name type="common">Subterranean clover</name>
    <dbReference type="NCBI Taxonomy" id="3900"/>
    <lineage>
        <taxon>Eukaryota</taxon>
        <taxon>Viridiplantae</taxon>
        <taxon>Streptophyta</taxon>
        <taxon>Embryophyta</taxon>
        <taxon>Tracheophyta</taxon>
        <taxon>Spermatophyta</taxon>
        <taxon>Magnoliopsida</taxon>
        <taxon>eudicotyledons</taxon>
        <taxon>Gunneridae</taxon>
        <taxon>Pentapetalae</taxon>
        <taxon>rosids</taxon>
        <taxon>fabids</taxon>
        <taxon>Fabales</taxon>
        <taxon>Fabaceae</taxon>
        <taxon>Papilionoideae</taxon>
        <taxon>50 kb inversion clade</taxon>
        <taxon>NPAAA clade</taxon>
        <taxon>Hologalegina</taxon>
        <taxon>IRL clade</taxon>
        <taxon>Trifolieae</taxon>
        <taxon>Trifolium</taxon>
    </lineage>
</organism>
<sequence length="226" mass="25398">METTNVKCAKGGRVLRYHVPDLKLYGYFAQDTLVHLDQLERLSLRNNSLFGLIPDLSQLINLKSLFLDNNNFSRSFRISILFLHRLVALSLDHNNLTGSLPMNLTLLDRLILLHLESNHFSGLLPPINQTYLKIFYVSANNLTGPIPLTPTLYRFKPASFSENPGLCGEIVRRPCDHDHDHHSSAGFIVIMVILDVAFAAVVVIVVIKRKPVATGFGVLKQQVEMV</sequence>
<evidence type="ECO:0000256" key="9">
    <source>
        <dbReference type="SAM" id="Phobius"/>
    </source>
</evidence>
<protein>
    <recommendedName>
        <fullName evidence="12">Leucine-rich repeat-containing N-terminal plant-type domain-containing protein</fullName>
    </recommendedName>
</protein>
<dbReference type="InterPro" id="IPR032675">
    <property type="entry name" value="LRR_dom_sf"/>
</dbReference>
<keyword evidence="4 9" id="KW-0812">Transmembrane</keyword>
<evidence type="ECO:0000256" key="5">
    <source>
        <dbReference type="ARBA" id="ARBA00022729"/>
    </source>
</evidence>
<evidence type="ECO:0000256" key="8">
    <source>
        <dbReference type="ARBA" id="ARBA00023136"/>
    </source>
</evidence>
<reference evidence="11" key="1">
    <citation type="journal article" date="2017" name="Front. Plant Sci.">
        <title>Climate Clever Clovers: New Paradigm to Reduce the Environmental Footprint of Ruminants by Breeding Low Methanogenic Forages Utilizing Haplotype Variation.</title>
        <authorList>
            <person name="Kaur P."/>
            <person name="Appels R."/>
            <person name="Bayer P.E."/>
            <person name="Keeble-Gagnere G."/>
            <person name="Wang J."/>
            <person name="Hirakawa H."/>
            <person name="Shirasawa K."/>
            <person name="Vercoe P."/>
            <person name="Stefanova K."/>
            <person name="Durmic Z."/>
            <person name="Nichols P."/>
            <person name="Revell C."/>
            <person name="Isobe S.N."/>
            <person name="Edwards D."/>
            <person name="Erskine W."/>
        </authorList>
    </citation>
    <scope>NUCLEOTIDE SEQUENCE [LARGE SCALE GENOMIC DNA]</scope>
    <source>
        <strain evidence="11">cv. Daliak</strain>
    </source>
</reference>
<keyword evidence="7 9" id="KW-1133">Transmembrane helix</keyword>
<evidence type="ECO:0000313" key="11">
    <source>
        <dbReference type="Proteomes" id="UP000242715"/>
    </source>
</evidence>
<dbReference type="InterPro" id="IPR046959">
    <property type="entry name" value="PRK1-6/SRF4-like"/>
</dbReference>
<evidence type="ECO:0000256" key="3">
    <source>
        <dbReference type="ARBA" id="ARBA00022614"/>
    </source>
</evidence>
<evidence type="ECO:0008006" key="12">
    <source>
        <dbReference type="Google" id="ProtNLM"/>
    </source>
</evidence>
<keyword evidence="6" id="KW-0677">Repeat</keyword>